<protein>
    <submittedName>
        <fullName evidence="1">Uncharacterized protein</fullName>
    </submittedName>
</protein>
<sequence length="87" mass="10116">LPKDNCILTVLQSIFQFSNWHCKLQLWPSNEDKFNSRQLDTKCGHFFSRSYHTSKDLAAAVWPCQHEPFLAQDKLLVTSCSDLEATW</sequence>
<comment type="caution">
    <text evidence="1">The sequence shown here is derived from an EMBL/GenBank/DDBJ whole genome shotgun (WGS) entry which is preliminary data.</text>
</comment>
<name>A0A392NBW9_9FABA</name>
<proteinExistence type="predicted"/>
<dbReference type="AlphaFoldDB" id="A0A392NBW9"/>
<feature type="non-terminal residue" evidence="1">
    <location>
        <position position="1"/>
    </location>
</feature>
<accession>A0A392NBW9</accession>
<keyword evidence="2" id="KW-1185">Reference proteome</keyword>
<reference evidence="1 2" key="1">
    <citation type="journal article" date="2018" name="Front. Plant Sci.">
        <title>Red Clover (Trifolium pratense) and Zigzag Clover (T. medium) - A Picture of Genomic Similarities and Differences.</title>
        <authorList>
            <person name="Dluhosova J."/>
            <person name="Istvanek J."/>
            <person name="Nedelnik J."/>
            <person name="Repkova J."/>
        </authorList>
    </citation>
    <scope>NUCLEOTIDE SEQUENCE [LARGE SCALE GENOMIC DNA]</scope>
    <source>
        <strain evidence="2">cv. 10/8</strain>
        <tissue evidence="1">Leaf</tissue>
    </source>
</reference>
<organism evidence="1 2">
    <name type="scientific">Trifolium medium</name>
    <dbReference type="NCBI Taxonomy" id="97028"/>
    <lineage>
        <taxon>Eukaryota</taxon>
        <taxon>Viridiplantae</taxon>
        <taxon>Streptophyta</taxon>
        <taxon>Embryophyta</taxon>
        <taxon>Tracheophyta</taxon>
        <taxon>Spermatophyta</taxon>
        <taxon>Magnoliopsida</taxon>
        <taxon>eudicotyledons</taxon>
        <taxon>Gunneridae</taxon>
        <taxon>Pentapetalae</taxon>
        <taxon>rosids</taxon>
        <taxon>fabids</taxon>
        <taxon>Fabales</taxon>
        <taxon>Fabaceae</taxon>
        <taxon>Papilionoideae</taxon>
        <taxon>50 kb inversion clade</taxon>
        <taxon>NPAAA clade</taxon>
        <taxon>Hologalegina</taxon>
        <taxon>IRL clade</taxon>
        <taxon>Trifolieae</taxon>
        <taxon>Trifolium</taxon>
    </lineage>
</organism>
<evidence type="ECO:0000313" key="1">
    <source>
        <dbReference type="EMBL" id="MCH96548.1"/>
    </source>
</evidence>
<dbReference type="Proteomes" id="UP000265520">
    <property type="component" value="Unassembled WGS sequence"/>
</dbReference>
<evidence type="ECO:0000313" key="2">
    <source>
        <dbReference type="Proteomes" id="UP000265520"/>
    </source>
</evidence>
<dbReference type="EMBL" id="LXQA010032616">
    <property type="protein sequence ID" value="MCH96548.1"/>
    <property type="molecule type" value="Genomic_DNA"/>
</dbReference>